<name>A0A6A4VPL3_AMPAM</name>
<comment type="caution">
    <text evidence="6">The sequence shown here is derived from an EMBL/GenBank/DDBJ whole genome shotgun (WGS) entry which is preliminary data.</text>
</comment>
<keyword evidence="2 5" id="KW-0812">Transmembrane</keyword>
<proteinExistence type="predicted"/>
<dbReference type="EMBL" id="VIIS01001654">
    <property type="protein sequence ID" value="KAF0294849.1"/>
    <property type="molecule type" value="Genomic_DNA"/>
</dbReference>
<dbReference type="OrthoDB" id="9993879at2759"/>
<evidence type="ECO:0000256" key="5">
    <source>
        <dbReference type="SAM" id="Phobius"/>
    </source>
</evidence>
<gene>
    <name evidence="6" type="primary">TSPAN3</name>
    <name evidence="6" type="ORF">FJT64_007540</name>
</gene>
<evidence type="ECO:0000313" key="7">
    <source>
        <dbReference type="Proteomes" id="UP000440578"/>
    </source>
</evidence>
<reference evidence="6 7" key="1">
    <citation type="submission" date="2019-07" db="EMBL/GenBank/DDBJ databases">
        <title>Draft genome assembly of a fouling barnacle, Amphibalanus amphitrite (Darwin, 1854): The first reference genome for Thecostraca.</title>
        <authorList>
            <person name="Kim W."/>
        </authorList>
    </citation>
    <scope>NUCLEOTIDE SEQUENCE [LARGE SCALE GENOMIC DNA]</scope>
    <source>
        <strain evidence="6">SNU_AA5</strain>
        <tissue evidence="6">Soma without cirri and trophi</tissue>
    </source>
</reference>
<feature type="transmembrane region" description="Helical" evidence="5">
    <location>
        <begin position="85"/>
        <end position="108"/>
    </location>
</feature>
<dbReference type="PANTHER" id="PTHR19282:SF544">
    <property type="entry name" value="TETRASPANIN"/>
    <property type="match status" value="1"/>
</dbReference>
<evidence type="ECO:0000313" key="6">
    <source>
        <dbReference type="EMBL" id="KAF0294849.1"/>
    </source>
</evidence>
<organism evidence="6 7">
    <name type="scientific">Amphibalanus amphitrite</name>
    <name type="common">Striped barnacle</name>
    <name type="synonym">Balanus amphitrite</name>
    <dbReference type="NCBI Taxonomy" id="1232801"/>
    <lineage>
        <taxon>Eukaryota</taxon>
        <taxon>Metazoa</taxon>
        <taxon>Ecdysozoa</taxon>
        <taxon>Arthropoda</taxon>
        <taxon>Crustacea</taxon>
        <taxon>Multicrustacea</taxon>
        <taxon>Cirripedia</taxon>
        <taxon>Thoracica</taxon>
        <taxon>Thoracicalcarea</taxon>
        <taxon>Balanomorpha</taxon>
        <taxon>Balanoidea</taxon>
        <taxon>Balanidae</taxon>
        <taxon>Amphibalaninae</taxon>
        <taxon>Amphibalanus</taxon>
    </lineage>
</organism>
<evidence type="ECO:0000256" key="4">
    <source>
        <dbReference type="ARBA" id="ARBA00023136"/>
    </source>
</evidence>
<protein>
    <submittedName>
        <fullName evidence="6">Tetraspanin-3</fullName>
    </submittedName>
</protein>
<dbReference type="PANTHER" id="PTHR19282">
    <property type="entry name" value="TETRASPANIN"/>
    <property type="match status" value="1"/>
</dbReference>
<feature type="transmembrane region" description="Helical" evidence="5">
    <location>
        <begin position="258"/>
        <end position="282"/>
    </location>
</feature>
<keyword evidence="4 5" id="KW-0472">Membrane</keyword>
<keyword evidence="3 5" id="KW-1133">Transmembrane helix</keyword>
<dbReference type="Proteomes" id="UP000440578">
    <property type="component" value="Unassembled WGS sequence"/>
</dbReference>
<accession>A0A6A4VPL3</accession>
<evidence type="ECO:0000256" key="3">
    <source>
        <dbReference type="ARBA" id="ARBA00022989"/>
    </source>
</evidence>
<dbReference type="InterPro" id="IPR018499">
    <property type="entry name" value="Tetraspanin/Peripherin"/>
</dbReference>
<feature type="transmembrane region" description="Helical" evidence="5">
    <location>
        <begin position="37"/>
        <end position="64"/>
    </location>
</feature>
<dbReference type="SUPFAM" id="SSF48652">
    <property type="entry name" value="Tetraspanin"/>
    <property type="match status" value="1"/>
</dbReference>
<dbReference type="AlphaFoldDB" id="A0A6A4VPL3"/>
<evidence type="ECO:0000256" key="1">
    <source>
        <dbReference type="ARBA" id="ARBA00004141"/>
    </source>
</evidence>
<sequence length="309" mass="32275">MSVASTSVVDPTQITLTIQRTSATKMGSGSVLRALKLAAFGLDVLLTLLGVLLAAGGGHCAFLLRATSAGHVTSADADPAAVLTAVVTTVVILATTAGALLVVVGLLGCCGVARGSRSLLLTQACVLGALLLLLIATLAVVIWSERSAPRRTELAALELIRRRGSVDNDDLDVQPAWRAVHAVQRCLRCCGVLGYGDYVSVNASIPVSCCRDETPSAATPARCRFSGLSEAQLAEHPLLQRRGCGSLVRRRLRLLATLVYCLCGLALAVLMAALSVSCYVALNVRETVPVIPAIHASVQSLRSRNHGYD</sequence>
<dbReference type="InterPro" id="IPR008952">
    <property type="entry name" value="Tetraspanin_EC2_sf"/>
</dbReference>
<dbReference type="Pfam" id="PF00335">
    <property type="entry name" value="Tetraspanin"/>
    <property type="match status" value="1"/>
</dbReference>
<keyword evidence="7" id="KW-1185">Reference proteome</keyword>
<evidence type="ECO:0000256" key="2">
    <source>
        <dbReference type="ARBA" id="ARBA00022692"/>
    </source>
</evidence>
<feature type="transmembrane region" description="Helical" evidence="5">
    <location>
        <begin position="120"/>
        <end position="143"/>
    </location>
</feature>
<dbReference type="GO" id="GO:0005886">
    <property type="term" value="C:plasma membrane"/>
    <property type="evidence" value="ECO:0007669"/>
    <property type="project" value="TreeGrafter"/>
</dbReference>
<dbReference type="Gene3D" id="1.10.1450.10">
    <property type="entry name" value="Tetraspanin"/>
    <property type="match status" value="1"/>
</dbReference>
<comment type="subcellular location">
    <subcellularLocation>
        <location evidence="1">Membrane</location>
        <topology evidence="1">Multi-pass membrane protein</topology>
    </subcellularLocation>
</comment>